<proteinExistence type="predicted"/>
<dbReference type="EMBL" id="AMGV01000018">
    <property type="protein sequence ID" value="KEF52262.1"/>
    <property type="molecule type" value="Genomic_DNA"/>
</dbReference>
<dbReference type="Proteomes" id="UP000027920">
    <property type="component" value="Unassembled WGS sequence"/>
</dbReference>
<comment type="caution">
    <text evidence="1">The sequence shown here is derived from an EMBL/GenBank/DDBJ whole genome shotgun (WGS) entry which is preliminary data.</text>
</comment>
<dbReference type="OrthoDB" id="5958943at2759"/>
<dbReference type="GeneID" id="25286400"/>
<protein>
    <recommendedName>
        <fullName evidence="3">Transcription factor domain-containing protein</fullName>
    </recommendedName>
</protein>
<dbReference type="VEuPathDB" id="FungiDB:A1O9_11502"/>
<keyword evidence="2" id="KW-1185">Reference proteome</keyword>
<dbReference type="STRING" id="1182545.A0A072NY01"/>
<reference evidence="1 2" key="1">
    <citation type="submission" date="2013-03" db="EMBL/GenBank/DDBJ databases">
        <title>The Genome Sequence of Exophiala aquamarina CBS 119918.</title>
        <authorList>
            <consortium name="The Broad Institute Genomics Platform"/>
            <person name="Cuomo C."/>
            <person name="de Hoog S."/>
            <person name="Gorbushina A."/>
            <person name="Walker B."/>
            <person name="Young S.K."/>
            <person name="Zeng Q."/>
            <person name="Gargeya S."/>
            <person name="Fitzgerald M."/>
            <person name="Haas B."/>
            <person name="Abouelleil A."/>
            <person name="Allen A.W."/>
            <person name="Alvarado L."/>
            <person name="Arachchi H.M."/>
            <person name="Berlin A.M."/>
            <person name="Chapman S.B."/>
            <person name="Gainer-Dewar J."/>
            <person name="Goldberg J."/>
            <person name="Griggs A."/>
            <person name="Gujja S."/>
            <person name="Hansen M."/>
            <person name="Howarth C."/>
            <person name="Imamovic A."/>
            <person name="Ireland A."/>
            <person name="Larimer J."/>
            <person name="McCowan C."/>
            <person name="Murphy C."/>
            <person name="Pearson M."/>
            <person name="Poon T.W."/>
            <person name="Priest M."/>
            <person name="Roberts A."/>
            <person name="Saif S."/>
            <person name="Shea T."/>
            <person name="Sisk P."/>
            <person name="Sykes S."/>
            <person name="Wortman J."/>
            <person name="Nusbaum C."/>
            <person name="Birren B."/>
        </authorList>
    </citation>
    <scope>NUCLEOTIDE SEQUENCE [LARGE SCALE GENOMIC DNA]</scope>
    <source>
        <strain evidence="1 2">CBS 119918</strain>
    </source>
</reference>
<gene>
    <name evidence="1" type="ORF">A1O9_11502</name>
</gene>
<name>A0A072NY01_9EURO</name>
<organism evidence="1 2">
    <name type="scientific">Exophiala aquamarina CBS 119918</name>
    <dbReference type="NCBI Taxonomy" id="1182545"/>
    <lineage>
        <taxon>Eukaryota</taxon>
        <taxon>Fungi</taxon>
        <taxon>Dikarya</taxon>
        <taxon>Ascomycota</taxon>
        <taxon>Pezizomycotina</taxon>
        <taxon>Eurotiomycetes</taxon>
        <taxon>Chaetothyriomycetidae</taxon>
        <taxon>Chaetothyriales</taxon>
        <taxon>Herpotrichiellaceae</taxon>
        <taxon>Exophiala</taxon>
    </lineage>
</organism>
<dbReference type="AlphaFoldDB" id="A0A072NY01"/>
<dbReference type="HOGENOM" id="CLU_023801_0_0_1"/>
<accession>A0A072NY01</accession>
<evidence type="ECO:0000313" key="1">
    <source>
        <dbReference type="EMBL" id="KEF52262.1"/>
    </source>
</evidence>
<sequence>MTDCPKPPSTLISRIFISLDPPQSNESANSAINLALNSAVYAYSVRWLLVSHTTDANDFEKRDKIISSKKELATNLWRDARQHIYAAMARPTYRSILALYLFGITPSSSNVDLDNIKDPCLETALNHHSLLRSRFLTKTQTADSIVDLLSSGPLLSTEPPSGRDESELKCMTDIAYWFGVISDTTRSLTRCRPSVLLPGQSGEKKVWSAVRQRTDAFEREFQSLIDLRAPLSDSLVTLILQHAFAFKTLVWAAITRVQDAVFHQLSDISLPEAIETVRVESNRFERVFGTLLSYCHRDFMLLNRSTQLSYTLLNIHFQVGSLILADALPSTVTFIDNSSKAYDLRLCACLRIVNAVNVALQTDVAEEDPTSILLLDPYPDQMVNALTRTGSSLFQLNSTDKLNYSNLKRLFTVVITALEILSEISHHAATAVPLLRQKFLEGSTHQTTTSPHDPLHQATLLADGLLDASLVQELEQQAIDPTLVPSTIERNESNIFMSTFLSEEVQFTASDYLSHNWDFDDCFVDF</sequence>
<evidence type="ECO:0000313" key="2">
    <source>
        <dbReference type="Proteomes" id="UP000027920"/>
    </source>
</evidence>
<dbReference type="RefSeq" id="XP_013254852.1">
    <property type="nucleotide sequence ID" value="XM_013399398.1"/>
</dbReference>
<evidence type="ECO:0008006" key="3">
    <source>
        <dbReference type="Google" id="ProtNLM"/>
    </source>
</evidence>